<dbReference type="EMBL" id="CT868026">
    <property type="protein sequence ID" value="CAK63517.1"/>
    <property type="molecule type" value="Genomic_DNA"/>
</dbReference>
<dbReference type="AlphaFoldDB" id="A0BYA0"/>
<proteinExistence type="predicted"/>
<dbReference type="RefSeq" id="XP_001430915.1">
    <property type="nucleotide sequence ID" value="XM_001430878.2"/>
</dbReference>
<evidence type="ECO:0000313" key="1">
    <source>
        <dbReference type="EMBL" id="CAK63517.1"/>
    </source>
</evidence>
<name>A0BYA0_PARTE</name>
<organism evidence="1 2">
    <name type="scientific">Paramecium tetraurelia</name>
    <dbReference type="NCBI Taxonomy" id="5888"/>
    <lineage>
        <taxon>Eukaryota</taxon>
        <taxon>Sar</taxon>
        <taxon>Alveolata</taxon>
        <taxon>Ciliophora</taxon>
        <taxon>Intramacronucleata</taxon>
        <taxon>Oligohymenophorea</taxon>
        <taxon>Peniculida</taxon>
        <taxon>Parameciidae</taxon>
        <taxon>Paramecium</taxon>
    </lineage>
</organism>
<reference evidence="1 2" key="1">
    <citation type="journal article" date="2006" name="Nature">
        <title>Global trends of whole-genome duplications revealed by the ciliate Paramecium tetraurelia.</title>
        <authorList>
            <consortium name="Genoscope"/>
            <person name="Aury J.-M."/>
            <person name="Jaillon O."/>
            <person name="Duret L."/>
            <person name="Noel B."/>
            <person name="Jubin C."/>
            <person name="Porcel B.M."/>
            <person name="Segurens B."/>
            <person name="Daubin V."/>
            <person name="Anthouard V."/>
            <person name="Aiach N."/>
            <person name="Arnaiz O."/>
            <person name="Billaut A."/>
            <person name="Beisson J."/>
            <person name="Blanc I."/>
            <person name="Bouhouche K."/>
            <person name="Camara F."/>
            <person name="Duharcourt S."/>
            <person name="Guigo R."/>
            <person name="Gogendeau D."/>
            <person name="Katinka M."/>
            <person name="Keller A.-M."/>
            <person name="Kissmehl R."/>
            <person name="Klotz C."/>
            <person name="Koll F."/>
            <person name="Le Moue A."/>
            <person name="Lepere C."/>
            <person name="Malinsky S."/>
            <person name="Nowacki M."/>
            <person name="Nowak J.K."/>
            <person name="Plattner H."/>
            <person name="Poulain J."/>
            <person name="Ruiz F."/>
            <person name="Serrano V."/>
            <person name="Zagulski M."/>
            <person name="Dessen P."/>
            <person name="Betermier M."/>
            <person name="Weissenbach J."/>
            <person name="Scarpelli C."/>
            <person name="Schachter V."/>
            <person name="Sperling L."/>
            <person name="Meyer E."/>
            <person name="Cohen J."/>
            <person name="Wincker P."/>
        </authorList>
    </citation>
    <scope>NUCLEOTIDE SEQUENCE [LARGE SCALE GENOMIC DNA]</scope>
    <source>
        <strain evidence="1 2">Stock d4-2</strain>
    </source>
</reference>
<accession>A0BYA0</accession>
<dbReference type="GeneID" id="5016699"/>
<dbReference type="InParanoid" id="A0BYA0"/>
<dbReference type="KEGG" id="ptm:GSPATT00033370001"/>
<gene>
    <name evidence="1" type="ORF">GSPATT00033370001</name>
</gene>
<dbReference type="Proteomes" id="UP000000600">
    <property type="component" value="Unassembled WGS sequence"/>
</dbReference>
<sequence>MILNSFLGCSEPEIDEEFYLYYKKQEEIQVKKDEEQEKKEQDQGMNENTHHETQLINHMEQQTEVQNQEFEENNSNILQSNSKSQEKIQTSENTNQSNNIEHQNLKKYILVEQEGLESVRRIFPKIMNLININDFRTFFHSITPASIKSAYPKYFFILSKLWIREPWINKMLDYKFDNKDKNWVDNCDFHQPIKNQKYGIYSHENLMKVNGLDQCTKDDVLQSKLGEFHILCKKYKIVDQIDRFMTFQKFRSAIDQIKQQCKEEGIADSDFLTHIKALQEFAIIIEQLKQNTVRQTKQQPKMKKTIDILVQDIQELFQIPEIHLQQYIIQAHIKDVINEDNIRQDDKNKWTDFQKLVDTIFQKDSKRETKKQQKQVKSDQKFSQADSYLNEQFVNACLDGNSVSHSINSIDY</sequence>
<evidence type="ECO:0000313" key="2">
    <source>
        <dbReference type="Proteomes" id="UP000000600"/>
    </source>
</evidence>
<keyword evidence="2" id="KW-1185">Reference proteome</keyword>
<dbReference type="HOGENOM" id="CLU_668112_0_0_1"/>
<protein>
    <submittedName>
        <fullName evidence="1">Uncharacterized protein</fullName>
    </submittedName>
</protein>